<feature type="region of interest" description="Disordered" evidence="1">
    <location>
        <begin position="252"/>
        <end position="272"/>
    </location>
</feature>
<accession>A0A1B9XW89</accession>
<organism evidence="2 3">
    <name type="scientific">Tenacibaculum soleae</name>
    <dbReference type="NCBI Taxonomy" id="447689"/>
    <lineage>
        <taxon>Bacteria</taxon>
        <taxon>Pseudomonadati</taxon>
        <taxon>Bacteroidota</taxon>
        <taxon>Flavobacteriia</taxon>
        <taxon>Flavobacteriales</taxon>
        <taxon>Flavobacteriaceae</taxon>
        <taxon>Tenacibaculum</taxon>
    </lineage>
</organism>
<keyword evidence="3" id="KW-1185">Reference proteome</keyword>
<comment type="caution">
    <text evidence="2">The sequence shown here is derived from an EMBL/GenBank/DDBJ whole genome shotgun (WGS) entry which is preliminary data.</text>
</comment>
<dbReference type="PROSITE" id="PS51257">
    <property type="entry name" value="PROKAR_LIPOPROTEIN"/>
    <property type="match status" value="1"/>
</dbReference>
<dbReference type="AlphaFoldDB" id="A0A1B9XW89"/>
<reference evidence="2 3" key="1">
    <citation type="submission" date="2016-06" db="EMBL/GenBank/DDBJ databases">
        <title>Draft Genome Sequence of Tenacibaculum soleae UCD-KL19.</title>
        <authorList>
            <person name="Eisen J.A."/>
            <person name="Coil D.A."/>
            <person name="Lujan K.M."/>
        </authorList>
    </citation>
    <scope>NUCLEOTIDE SEQUENCE [LARGE SCALE GENOMIC DNA]</scope>
    <source>
        <strain evidence="2 3">UCD-KL19</strain>
    </source>
</reference>
<dbReference type="EMBL" id="MAKX01000043">
    <property type="protein sequence ID" value="OCK41824.1"/>
    <property type="molecule type" value="Genomic_DNA"/>
</dbReference>
<gene>
    <name evidence="2" type="ORF">BA195_13615</name>
</gene>
<proteinExistence type="predicted"/>
<sequence>MKQTISILIIFLFLSCLNDKEKIEYKPIFFNLNPKMELNEWNKKIKNNPELSNNNFTLNLNNKNSIFEISRKPDRIILHHTKIKEIYLTELNRKKSKNHLSLNEKTISTFINIFKKKYGNPVSILPLKKNNKEEYFNHDYFSSFKRENQNKQLVDYGFNKEKYLVFQDSVKVILIGYENYGKIILSDEEFDKLPASLQSSTEGFFDRIYGEYHSLKKKFGIDLEINYIENVDFKKLLKKIKKDRIFFKKNKSKKDSINKSTKELINKNKRKV</sequence>
<evidence type="ECO:0008006" key="4">
    <source>
        <dbReference type="Google" id="ProtNLM"/>
    </source>
</evidence>
<evidence type="ECO:0000313" key="3">
    <source>
        <dbReference type="Proteomes" id="UP000093186"/>
    </source>
</evidence>
<name>A0A1B9XW89_9FLAO</name>
<feature type="compositionally biased region" description="Basic and acidic residues" evidence="1">
    <location>
        <begin position="253"/>
        <end position="266"/>
    </location>
</feature>
<evidence type="ECO:0000313" key="2">
    <source>
        <dbReference type="EMBL" id="OCK41824.1"/>
    </source>
</evidence>
<evidence type="ECO:0000256" key="1">
    <source>
        <dbReference type="SAM" id="MobiDB-lite"/>
    </source>
</evidence>
<protein>
    <recommendedName>
        <fullName evidence="4">Lipoprotein</fullName>
    </recommendedName>
</protein>
<dbReference type="Proteomes" id="UP000093186">
    <property type="component" value="Unassembled WGS sequence"/>
</dbReference>